<organism evidence="1 2">
    <name type="scientific">Kalanchoe fedtschenkoi</name>
    <name type="common">Lavender scallops</name>
    <name type="synonym">South American air plant</name>
    <dbReference type="NCBI Taxonomy" id="63787"/>
    <lineage>
        <taxon>Eukaryota</taxon>
        <taxon>Viridiplantae</taxon>
        <taxon>Streptophyta</taxon>
        <taxon>Embryophyta</taxon>
        <taxon>Tracheophyta</taxon>
        <taxon>Spermatophyta</taxon>
        <taxon>Magnoliopsida</taxon>
        <taxon>eudicotyledons</taxon>
        <taxon>Gunneridae</taxon>
        <taxon>Pentapetalae</taxon>
        <taxon>Saxifragales</taxon>
        <taxon>Crassulaceae</taxon>
        <taxon>Kalanchoe</taxon>
    </lineage>
</organism>
<dbReference type="EnsemblPlants" id="Kaladp0578s0004.1.v1.1">
    <property type="protein sequence ID" value="Kaladp0578s0004.1.v1.1.CDS.1"/>
    <property type="gene ID" value="Kaladp0578s0004.v1.1"/>
</dbReference>
<protein>
    <submittedName>
        <fullName evidence="1">Uncharacterized protein</fullName>
    </submittedName>
</protein>
<keyword evidence="2" id="KW-1185">Reference proteome</keyword>
<dbReference type="AlphaFoldDB" id="A0A7N0VCD8"/>
<evidence type="ECO:0000313" key="2">
    <source>
        <dbReference type="Proteomes" id="UP000594263"/>
    </source>
</evidence>
<reference evidence="1" key="1">
    <citation type="submission" date="2021-01" db="UniProtKB">
        <authorList>
            <consortium name="EnsemblPlants"/>
        </authorList>
    </citation>
    <scope>IDENTIFICATION</scope>
</reference>
<proteinExistence type="predicted"/>
<dbReference type="Proteomes" id="UP000594263">
    <property type="component" value="Unplaced"/>
</dbReference>
<sequence length="53" mass="5882">MHRVHKHERKATTATSALLTATNLPKLTIPSKLVVVVPTNALLFWISESHQHG</sequence>
<accession>A0A7N0VCD8</accession>
<evidence type="ECO:0000313" key="1">
    <source>
        <dbReference type="EnsemblPlants" id="Kaladp0578s0004.1.v1.1.CDS.1"/>
    </source>
</evidence>
<dbReference type="Gramene" id="Kaladp0578s0004.1.v1.1">
    <property type="protein sequence ID" value="Kaladp0578s0004.1.v1.1.CDS.1"/>
    <property type="gene ID" value="Kaladp0578s0004.v1.1"/>
</dbReference>
<name>A0A7N0VCD8_KALFE</name>